<dbReference type="Pfam" id="PF01571">
    <property type="entry name" value="GCV_T"/>
    <property type="match status" value="1"/>
</dbReference>
<evidence type="ECO:0000256" key="7">
    <source>
        <dbReference type="HAMAP-Rule" id="MF_00259"/>
    </source>
</evidence>
<comment type="caution">
    <text evidence="11">The sequence shown here is derived from an EMBL/GenBank/DDBJ whole genome shotgun (WGS) entry which is preliminary data.</text>
</comment>
<evidence type="ECO:0000256" key="1">
    <source>
        <dbReference type="ARBA" id="ARBA00008609"/>
    </source>
</evidence>
<dbReference type="GO" id="GO:0032259">
    <property type="term" value="P:methylation"/>
    <property type="evidence" value="ECO:0007669"/>
    <property type="project" value="UniProtKB-KW"/>
</dbReference>
<dbReference type="FunFam" id="3.30.70.1400:FF:000001">
    <property type="entry name" value="Aminomethyltransferase"/>
    <property type="match status" value="1"/>
</dbReference>
<dbReference type="InterPro" id="IPR022903">
    <property type="entry name" value="GcvT_bac"/>
</dbReference>
<dbReference type="SUPFAM" id="SSF101790">
    <property type="entry name" value="Aminomethyltransferase beta-barrel domain"/>
    <property type="match status" value="1"/>
</dbReference>
<dbReference type="PANTHER" id="PTHR43757">
    <property type="entry name" value="AMINOMETHYLTRANSFERASE"/>
    <property type="match status" value="1"/>
</dbReference>
<keyword evidence="11" id="KW-0489">Methyltransferase</keyword>
<evidence type="ECO:0000313" key="11">
    <source>
        <dbReference type="EMBL" id="RRJ86501.1"/>
    </source>
</evidence>
<dbReference type="EC" id="2.1.2.10" evidence="2 7"/>
<dbReference type="Pfam" id="PF08669">
    <property type="entry name" value="GCV_T_C"/>
    <property type="match status" value="1"/>
</dbReference>
<dbReference type="GO" id="GO:0008483">
    <property type="term" value="F:transaminase activity"/>
    <property type="evidence" value="ECO:0007669"/>
    <property type="project" value="UniProtKB-KW"/>
</dbReference>
<evidence type="ECO:0000259" key="9">
    <source>
        <dbReference type="Pfam" id="PF01571"/>
    </source>
</evidence>
<gene>
    <name evidence="7 11" type="primary">gcvT</name>
    <name evidence="11" type="ORF">EG850_07545</name>
</gene>
<dbReference type="GO" id="GO:0019464">
    <property type="term" value="P:glycine decarboxylation via glycine cleavage system"/>
    <property type="evidence" value="ECO:0007669"/>
    <property type="project" value="UniProtKB-UniRule"/>
</dbReference>
<reference evidence="11 12" key="1">
    <citation type="submission" date="2018-11" db="EMBL/GenBank/DDBJ databases">
        <title>YIM 102482-1 draft genome.</title>
        <authorList>
            <person name="Li G."/>
            <person name="Jiang Y."/>
        </authorList>
    </citation>
    <scope>NUCLEOTIDE SEQUENCE [LARGE SCALE GENOMIC DNA]</scope>
    <source>
        <strain evidence="11 12">YIM 102482-1</strain>
    </source>
</reference>
<dbReference type="InterPro" id="IPR029043">
    <property type="entry name" value="GcvT/YgfZ_C"/>
</dbReference>
<comment type="subunit">
    <text evidence="7">The glycine cleavage system is composed of four proteins: P, T, L and H.</text>
</comment>
<evidence type="ECO:0000313" key="12">
    <source>
        <dbReference type="Proteomes" id="UP000274391"/>
    </source>
</evidence>
<organism evidence="11 12">
    <name type="scientific">Gulosibacter macacae</name>
    <dbReference type="NCBI Taxonomy" id="2488791"/>
    <lineage>
        <taxon>Bacteria</taxon>
        <taxon>Bacillati</taxon>
        <taxon>Actinomycetota</taxon>
        <taxon>Actinomycetes</taxon>
        <taxon>Micrococcales</taxon>
        <taxon>Microbacteriaceae</taxon>
        <taxon>Gulosibacter</taxon>
    </lineage>
</organism>
<feature type="domain" description="GCVT N-terminal" evidence="9">
    <location>
        <begin position="9"/>
        <end position="269"/>
    </location>
</feature>
<dbReference type="RefSeq" id="WP_124972152.1">
    <property type="nucleotide sequence ID" value="NZ_RQVS01000008.1"/>
</dbReference>
<dbReference type="NCBIfam" id="NF001567">
    <property type="entry name" value="PRK00389.1"/>
    <property type="match status" value="1"/>
</dbReference>
<protein>
    <recommendedName>
        <fullName evidence="2 7">Aminomethyltransferase</fullName>
        <ecNumber evidence="2 7">2.1.2.10</ecNumber>
    </recommendedName>
    <alternativeName>
        <fullName evidence="5 7">Glycine cleavage system T protein</fullName>
    </alternativeName>
</protein>
<sequence length="371" mass="39690">MTEPKRTALYDEHAQLGANFTEFGGWEMPLRYSRELAEHQAVREAAGLFDLSHMGEIRVTGPDAARFLNSALAGNLAAIAVGRAKYSLLTNETGGIIDDLITYRLGDEEFVVVPNAGNAEVVSATLAERAPGFNVVLEDESLTTGLIAVQGPKSVEILRGLMPEAQQALVDELKFYSAADATVAGVEVLLARTGYTGEDGFELYAANDDLPALWRALLEAGEPHGLIPAGLACRDSLRMEAGMPLYGNELGLDISPFEAGLGGVVSFKKEESFVGREALETAKDAPRTRVLVGLRGQGRRAGRAGYTVHVPGGAEIGRITSGQPSPTLGYPIAMAQIDPAYAEIGTTVEVDLRGKREPFDVVELPFYQRAK</sequence>
<dbReference type="EMBL" id="RQVS01000008">
    <property type="protein sequence ID" value="RRJ86501.1"/>
    <property type="molecule type" value="Genomic_DNA"/>
</dbReference>
<dbReference type="SUPFAM" id="SSF103025">
    <property type="entry name" value="Folate-binding domain"/>
    <property type="match status" value="1"/>
</dbReference>
<comment type="catalytic activity">
    <reaction evidence="6 7">
        <text>N(6)-[(R)-S(8)-aminomethyldihydrolipoyl]-L-lysyl-[protein] + (6S)-5,6,7,8-tetrahydrofolate = N(6)-[(R)-dihydrolipoyl]-L-lysyl-[protein] + (6R)-5,10-methylene-5,6,7,8-tetrahydrofolate + NH4(+)</text>
        <dbReference type="Rhea" id="RHEA:16945"/>
        <dbReference type="Rhea" id="RHEA-COMP:10475"/>
        <dbReference type="Rhea" id="RHEA-COMP:10492"/>
        <dbReference type="ChEBI" id="CHEBI:15636"/>
        <dbReference type="ChEBI" id="CHEBI:28938"/>
        <dbReference type="ChEBI" id="CHEBI:57453"/>
        <dbReference type="ChEBI" id="CHEBI:83100"/>
        <dbReference type="ChEBI" id="CHEBI:83143"/>
        <dbReference type="EC" id="2.1.2.10"/>
    </reaction>
</comment>
<evidence type="ECO:0000256" key="3">
    <source>
        <dbReference type="ARBA" id="ARBA00022576"/>
    </source>
</evidence>
<evidence type="ECO:0000256" key="6">
    <source>
        <dbReference type="ARBA" id="ARBA00047665"/>
    </source>
</evidence>
<dbReference type="AlphaFoldDB" id="A0A3P3VUM3"/>
<comment type="similarity">
    <text evidence="1 7">Belongs to the GcvT family.</text>
</comment>
<dbReference type="InterPro" id="IPR013977">
    <property type="entry name" value="GcvT_C"/>
</dbReference>
<dbReference type="InterPro" id="IPR006222">
    <property type="entry name" value="GCVT_N"/>
</dbReference>
<dbReference type="PANTHER" id="PTHR43757:SF2">
    <property type="entry name" value="AMINOMETHYLTRANSFERASE, MITOCHONDRIAL"/>
    <property type="match status" value="1"/>
</dbReference>
<accession>A0A3P3VUM3</accession>
<dbReference type="Gene3D" id="3.30.1360.120">
    <property type="entry name" value="Probable tRNA modification gtpase trme, domain 1"/>
    <property type="match status" value="1"/>
</dbReference>
<dbReference type="HAMAP" id="MF_00259">
    <property type="entry name" value="GcvT"/>
    <property type="match status" value="1"/>
</dbReference>
<comment type="function">
    <text evidence="7">The glycine cleavage system catalyzes the degradation of glycine.</text>
</comment>
<evidence type="ECO:0000259" key="10">
    <source>
        <dbReference type="Pfam" id="PF08669"/>
    </source>
</evidence>
<proteinExistence type="inferred from homology"/>
<dbReference type="Gene3D" id="2.40.30.110">
    <property type="entry name" value="Aminomethyltransferase beta-barrel domains"/>
    <property type="match status" value="1"/>
</dbReference>
<dbReference type="Proteomes" id="UP000274391">
    <property type="component" value="Unassembled WGS sequence"/>
</dbReference>
<feature type="domain" description="Aminomethyltransferase C-terminal" evidence="10">
    <location>
        <begin position="289"/>
        <end position="367"/>
    </location>
</feature>
<dbReference type="InterPro" id="IPR028896">
    <property type="entry name" value="GcvT/YgfZ/DmdA"/>
</dbReference>
<evidence type="ECO:0000256" key="5">
    <source>
        <dbReference type="ARBA" id="ARBA00031395"/>
    </source>
</evidence>
<keyword evidence="12" id="KW-1185">Reference proteome</keyword>
<dbReference type="GO" id="GO:0005829">
    <property type="term" value="C:cytosol"/>
    <property type="evidence" value="ECO:0007669"/>
    <property type="project" value="TreeGrafter"/>
</dbReference>
<dbReference type="GO" id="GO:0008168">
    <property type="term" value="F:methyltransferase activity"/>
    <property type="evidence" value="ECO:0007669"/>
    <property type="project" value="UniProtKB-KW"/>
</dbReference>
<dbReference type="InterPro" id="IPR027266">
    <property type="entry name" value="TrmE/GcvT-like"/>
</dbReference>
<keyword evidence="3 7" id="KW-0032">Aminotransferase</keyword>
<dbReference type="Gene3D" id="4.10.1250.10">
    <property type="entry name" value="Aminomethyltransferase fragment"/>
    <property type="match status" value="1"/>
</dbReference>
<evidence type="ECO:0000256" key="4">
    <source>
        <dbReference type="ARBA" id="ARBA00022679"/>
    </source>
</evidence>
<dbReference type="FunFam" id="4.10.1250.10:FF:000001">
    <property type="entry name" value="Aminomethyltransferase"/>
    <property type="match status" value="1"/>
</dbReference>
<dbReference type="OrthoDB" id="9774591at2"/>
<dbReference type="NCBIfam" id="TIGR00528">
    <property type="entry name" value="gcvT"/>
    <property type="match status" value="1"/>
</dbReference>
<name>A0A3P3VUM3_9MICO</name>
<keyword evidence="4 7" id="KW-0808">Transferase</keyword>
<dbReference type="InterPro" id="IPR006223">
    <property type="entry name" value="GcvT"/>
</dbReference>
<dbReference type="GO" id="GO:0004047">
    <property type="term" value="F:aminomethyltransferase activity"/>
    <property type="evidence" value="ECO:0007669"/>
    <property type="project" value="UniProtKB-UniRule"/>
</dbReference>
<evidence type="ECO:0000256" key="2">
    <source>
        <dbReference type="ARBA" id="ARBA00012616"/>
    </source>
</evidence>
<dbReference type="PIRSF" id="PIRSF006487">
    <property type="entry name" value="GcvT"/>
    <property type="match status" value="1"/>
</dbReference>
<dbReference type="Gene3D" id="3.30.70.1400">
    <property type="entry name" value="Aminomethyltransferase beta-barrel domains"/>
    <property type="match status" value="1"/>
</dbReference>
<dbReference type="FunFam" id="2.40.30.110:FF:000003">
    <property type="entry name" value="Aminomethyltransferase"/>
    <property type="match status" value="1"/>
</dbReference>
<evidence type="ECO:0000256" key="8">
    <source>
        <dbReference type="PIRSR" id="PIRSR006487-1"/>
    </source>
</evidence>
<feature type="binding site" evidence="8">
    <location>
        <position position="202"/>
    </location>
    <ligand>
        <name>substrate</name>
    </ligand>
</feature>
<dbReference type="GO" id="GO:0005960">
    <property type="term" value="C:glycine cleavage complex"/>
    <property type="evidence" value="ECO:0007669"/>
    <property type="project" value="InterPro"/>
</dbReference>